<dbReference type="RefSeq" id="WP_316967225.1">
    <property type="nucleotide sequence ID" value="NZ_JARFPK010000043.1"/>
</dbReference>
<dbReference type="InterPro" id="IPR024913">
    <property type="entry name" value="tRNA_Ile2__agm2C_synt"/>
</dbReference>
<protein>
    <recommendedName>
        <fullName evidence="6">tRNA(Ile2) 2-agmatinylcytidine synthetase TiaS</fullName>
        <shortName evidence="6">tRNA(Ile2)-agm2C synthetase</shortName>
        <ecNumber evidence="6">6.3.4.22</ecNumber>
    </recommendedName>
    <alternativeName>
        <fullName evidence="6">tRNA(Ile2) agmatidine synthetase</fullName>
    </alternativeName>
</protein>
<dbReference type="Gene3D" id="2.40.50.1010">
    <property type="match status" value="1"/>
</dbReference>
<dbReference type="Gene3D" id="3.90.600.20">
    <property type="match status" value="1"/>
</dbReference>
<dbReference type="Pfam" id="PF23783">
    <property type="entry name" value="Zn_ribbon_TiaS"/>
    <property type="match status" value="1"/>
</dbReference>
<evidence type="ECO:0000256" key="5">
    <source>
        <dbReference type="ARBA" id="ARBA00022840"/>
    </source>
</evidence>
<feature type="domain" description="TiaS-like TCKD" evidence="9">
    <location>
        <begin position="4"/>
        <end position="127"/>
    </location>
</feature>
<keyword evidence="2 6" id="KW-0436">Ligase</keyword>
<organism evidence="11 12">
    <name type="scientific">Candidatus Methanocrinis natronophilus</name>
    <dbReference type="NCBI Taxonomy" id="3033396"/>
    <lineage>
        <taxon>Archaea</taxon>
        <taxon>Methanobacteriati</taxon>
        <taxon>Methanobacteriota</taxon>
        <taxon>Stenosarchaea group</taxon>
        <taxon>Methanomicrobia</taxon>
        <taxon>Methanotrichales</taxon>
        <taxon>Methanotrichaceae</taxon>
        <taxon>Methanocrinis</taxon>
    </lineage>
</organism>
<evidence type="ECO:0000259" key="8">
    <source>
        <dbReference type="Pfam" id="PF08489"/>
    </source>
</evidence>
<comment type="catalytic activity">
    <reaction evidence="6">
        <text>cytidine(34) in tRNA(Ile2) + agmatine + ATP + H2O = 2-agmatinylcytidine(34) in tRNA(Ile2) + AMP + 2 phosphate + 2 H(+)</text>
        <dbReference type="Rhea" id="RHEA:43608"/>
        <dbReference type="Rhea" id="RHEA-COMP:10625"/>
        <dbReference type="Rhea" id="RHEA-COMP:10626"/>
        <dbReference type="ChEBI" id="CHEBI:15377"/>
        <dbReference type="ChEBI" id="CHEBI:15378"/>
        <dbReference type="ChEBI" id="CHEBI:30616"/>
        <dbReference type="ChEBI" id="CHEBI:43474"/>
        <dbReference type="ChEBI" id="CHEBI:58145"/>
        <dbReference type="ChEBI" id="CHEBI:82748"/>
        <dbReference type="ChEBI" id="CHEBI:83545"/>
        <dbReference type="ChEBI" id="CHEBI:456215"/>
        <dbReference type="EC" id="6.3.4.22"/>
    </reaction>
</comment>
<feature type="domain" description="TiaS C-terminal zinc ribbon" evidence="10">
    <location>
        <begin position="348"/>
        <end position="387"/>
    </location>
</feature>
<name>A0ABT5XA19_9EURY</name>
<evidence type="ECO:0000256" key="6">
    <source>
        <dbReference type="HAMAP-Rule" id="MF_01892"/>
    </source>
</evidence>
<evidence type="ECO:0000256" key="1">
    <source>
        <dbReference type="ARBA" id="ARBA00022490"/>
    </source>
</evidence>
<dbReference type="InterPro" id="IPR013696">
    <property type="entry name" value="TiaS_FLD"/>
</dbReference>
<evidence type="ECO:0000259" key="10">
    <source>
        <dbReference type="Pfam" id="PF23783"/>
    </source>
</evidence>
<evidence type="ECO:0000313" key="11">
    <source>
        <dbReference type="EMBL" id="MDF0591493.1"/>
    </source>
</evidence>
<dbReference type="PANTHER" id="PTHR40705">
    <property type="entry name" value="TRNA(ILE2) 2-AGMATINYLCYTIDINE SYNTHETASE TIAS"/>
    <property type="match status" value="1"/>
</dbReference>
<keyword evidence="1 6" id="KW-0963">Cytoplasm</keyword>
<dbReference type="InterPro" id="IPR055394">
    <property type="entry name" value="Zn_ribbon_TiaS"/>
</dbReference>
<dbReference type="CDD" id="cd04482">
    <property type="entry name" value="RPA2_OBF_like"/>
    <property type="match status" value="1"/>
</dbReference>
<dbReference type="Gene3D" id="3.30.70.2200">
    <property type="match status" value="1"/>
</dbReference>
<evidence type="ECO:0000259" key="7">
    <source>
        <dbReference type="Pfam" id="PF01336"/>
    </source>
</evidence>
<evidence type="ECO:0000313" key="12">
    <source>
        <dbReference type="Proteomes" id="UP001220010"/>
    </source>
</evidence>
<accession>A0ABT5XA19</accession>
<keyword evidence="4 6" id="KW-0547">Nucleotide-binding</keyword>
<gene>
    <name evidence="6" type="primary">tiaS</name>
    <name evidence="11" type="ORF">P0O15_10010</name>
</gene>
<keyword evidence="3 6" id="KW-0819">tRNA processing</keyword>
<dbReference type="Pfam" id="PF01336">
    <property type="entry name" value="tRNA_anti-codon"/>
    <property type="match status" value="1"/>
</dbReference>
<dbReference type="Pfam" id="PF22641">
    <property type="entry name" value="TiaS_TCKD"/>
    <property type="match status" value="1"/>
</dbReference>
<comment type="subcellular location">
    <subcellularLocation>
        <location evidence="6">Cytoplasm</location>
    </subcellularLocation>
</comment>
<evidence type="ECO:0000256" key="3">
    <source>
        <dbReference type="ARBA" id="ARBA00022694"/>
    </source>
</evidence>
<dbReference type="EMBL" id="JARFPK010000043">
    <property type="protein sequence ID" value="MDF0591493.1"/>
    <property type="molecule type" value="Genomic_DNA"/>
</dbReference>
<dbReference type="Proteomes" id="UP001220010">
    <property type="component" value="Unassembled WGS sequence"/>
</dbReference>
<evidence type="ECO:0000256" key="4">
    <source>
        <dbReference type="ARBA" id="ARBA00022741"/>
    </source>
</evidence>
<feature type="domain" description="TiaS FLD" evidence="8">
    <location>
        <begin position="137"/>
        <end position="248"/>
    </location>
</feature>
<dbReference type="HAMAP" id="MF_01892">
    <property type="entry name" value="tRNA_Ile2_agm2C_synt"/>
    <property type="match status" value="1"/>
</dbReference>
<dbReference type="InterPro" id="IPR004365">
    <property type="entry name" value="NA-bd_OB_tRNA"/>
</dbReference>
<keyword evidence="5 6" id="KW-0067">ATP-binding</keyword>
<sequence>MITIGIDDTDSQAGFCTTYLAAVMMERLREIGEIVGLPKLVRLNPSVEFKTRGNAAIAFSLETELPDEAKEVALTTLLELSDFSGPKTNPGLVVAEEAPPELSCFYQRALHEILEVEEALEIIEGLGLWSRSFKNRQGLVGALAAIGAYFPDETYELLAYREVKRWGTPREIDEESVWKADELTYPRTWDTVDRQNEKIVFAPRSKDPVLFGIRGVDPDALREALAVIRAEPFERMVIYRTNQGTDAHICQGEIAGVVEDRSYRLRGEVSDAPSAIEGGHVFFSLRDEGADASIRCAAFEPTKNFRDLVRSLSPGDLIEVYGAVKRGTLNLEKMEVVSLAEGSVEEAPLCPACRRRMKSAGRGQGYRCRRCKTLAGGKVSIPLHREISPGFYEVPPCARRHLSKPLVRMKGRKVHPSR</sequence>
<feature type="domain" description="OB" evidence="7">
    <location>
        <begin position="264"/>
        <end position="327"/>
    </location>
</feature>
<dbReference type="PANTHER" id="PTHR40705:SF1">
    <property type="entry name" value="TRNA(ILE2) 2-AGMATINYLCYTIDINE SYNTHETASE TIAS"/>
    <property type="match status" value="1"/>
</dbReference>
<comment type="similarity">
    <text evidence="6">Belongs to the TiaS family.</text>
</comment>
<evidence type="ECO:0000259" key="9">
    <source>
        <dbReference type="Pfam" id="PF22641"/>
    </source>
</evidence>
<dbReference type="InterPro" id="IPR053870">
    <property type="entry name" value="TiaS-like_TCKD"/>
</dbReference>
<evidence type="ECO:0000256" key="2">
    <source>
        <dbReference type="ARBA" id="ARBA00022598"/>
    </source>
</evidence>
<dbReference type="Pfam" id="PF08489">
    <property type="entry name" value="TiaS_FLD"/>
    <property type="match status" value="1"/>
</dbReference>
<comment type="caution">
    <text evidence="11">The sequence shown here is derived from an EMBL/GenBank/DDBJ whole genome shotgun (WGS) entry which is preliminary data.</text>
</comment>
<dbReference type="EC" id="6.3.4.22" evidence="6"/>
<comment type="function">
    <text evidence="6">ATP-dependent agmatine transferase that catalyzes the formation of 2-agmatinylcytidine (agm2C) at the wobble position (C34) of tRNA(Ile2), converting the codon specificity from AUG to AUA.</text>
</comment>
<reference evidence="11 12" key="1">
    <citation type="submission" date="2023-03" db="EMBL/GenBank/DDBJ databases">
        <title>WGS of Methanotrichaceae archaeon Mx.</title>
        <authorList>
            <person name="Sorokin D.Y."/>
            <person name="Merkel A.Y."/>
        </authorList>
    </citation>
    <scope>NUCLEOTIDE SEQUENCE [LARGE SCALE GENOMIC DNA]</scope>
    <source>
        <strain evidence="11 12">Mx</strain>
    </source>
</reference>
<proteinExistence type="inferred from homology"/>
<keyword evidence="12" id="KW-1185">Reference proteome</keyword>